<gene>
    <name evidence="3" type="ORF">H9651_12225</name>
</gene>
<dbReference type="Pfam" id="PF08327">
    <property type="entry name" value="AHSA1"/>
    <property type="match status" value="2"/>
</dbReference>
<reference evidence="3 4" key="1">
    <citation type="submission" date="2020-08" db="EMBL/GenBank/DDBJ databases">
        <title>A Genomic Blueprint of the Chicken Gut Microbiome.</title>
        <authorList>
            <person name="Gilroy R."/>
            <person name="Ravi A."/>
            <person name="Getino M."/>
            <person name="Pursley I."/>
            <person name="Horton D.L."/>
            <person name="Alikhan N.-F."/>
            <person name="Baker D."/>
            <person name="Gharbi K."/>
            <person name="Hall N."/>
            <person name="Watson M."/>
            <person name="Adriaenssens E.M."/>
            <person name="Foster-Nyarko E."/>
            <person name="Jarju S."/>
            <person name="Secka A."/>
            <person name="Antonio M."/>
            <person name="Oren A."/>
            <person name="Chaudhuri R."/>
            <person name="La Ragione R.M."/>
            <person name="Hildebrand F."/>
            <person name="Pallen M.J."/>
        </authorList>
    </citation>
    <scope>NUCLEOTIDE SEQUENCE [LARGE SCALE GENOMIC DNA]</scope>
    <source>
        <strain evidence="3 4">Sa4CUA7</strain>
    </source>
</reference>
<protein>
    <submittedName>
        <fullName evidence="3">SRPBCC domain-containing protein</fullName>
    </submittedName>
</protein>
<dbReference type="Gene3D" id="3.30.530.20">
    <property type="match status" value="2"/>
</dbReference>
<sequence length="330" mass="36509">MPVTEVTTDPEALTMTLIADFAAPVERLWQAFSDPRELERFWGPPGWPVTFTEFDPIAGGRARYHMTSPRGEKSRGSWEFLSIDEPAGFEVLDGFVDENGDVDEDMPPAMRMSFAFEPTATGSRLRNVTHFPSADSLDAMVAMGAVEGSTMALNQLDRVLLGLREYAQGKGTQVELIDDTHVRITRFIEGSRDLIWRAHHDSDLMRRWLLGPDGWSMTTCDVATEVGGTYRYWWEQDGVEGSGFGFEGELLLSAPPRRAVTTERMIGMAGPGTLNDLNLEEEDGATLLTLLVEYPDVETRDAILATGMADGMETSYARLESVLATDGALR</sequence>
<evidence type="ECO:0000313" key="3">
    <source>
        <dbReference type="EMBL" id="MBD7958409.1"/>
    </source>
</evidence>
<organism evidence="3 4">
    <name type="scientific">Microbacterium pullorum</name>
    <dbReference type="NCBI Taxonomy" id="2762236"/>
    <lineage>
        <taxon>Bacteria</taxon>
        <taxon>Bacillati</taxon>
        <taxon>Actinomycetota</taxon>
        <taxon>Actinomycetes</taxon>
        <taxon>Micrococcales</taxon>
        <taxon>Microbacteriaceae</taxon>
        <taxon>Microbacterium</taxon>
    </lineage>
</organism>
<evidence type="ECO:0000313" key="4">
    <source>
        <dbReference type="Proteomes" id="UP000648352"/>
    </source>
</evidence>
<evidence type="ECO:0000256" key="1">
    <source>
        <dbReference type="ARBA" id="ARBA00006817"/>
    </source>
</evidence>
<name>A0ABR8S5Q2_9MICO</name>
<dbReference type="CDD" id="cd07814">
    <property type="entry name" value="SRPBCC_CalC_Aha1-like"/>
    <property type="match status" value="1"/>
</dbReference>
<comment type="caution">
    <text evidence="3">The sequence shown here is derived from an EMBL/GenBank/DDBJ whole genome shotgun (WGS) entry which is preliminary data.</text>
</comment>
<feature type="domain" description="Activator of Hsp90 ATPase homologue 1/2-like C-terminal" evidence="2">
    <location>
        <begin position="23"/>
        <end position="160"/>
    </location>
</feature>
<accession>A0ABR8S5Q2</accession>
<evidence type="ECO:0000259" key="2">
    <source>
        <dbReference type="Pfam" id="PF08327"/>
    </source>
</evidence>
<feature type="domain" description="Activator of Hsp90 ATPase homologue 1/2-like C-terminal" evidence="2">
    <location>
        <begin position="191"/>
        <end position="323"/>
    </location>
</feature>
<proteinExistence type="inferred from homology"/>
<dbReference type="InterPro" id="IPR023393">
    <property type="entry name" value="START-like_dom_sf"/>
</dbReference>
<dbReference type="SUPFAM" id="SSF55961">
    <property type="entry name" value="Bet v1-like"/>
    <property type="match status" value="2"/>
</dbReference>
<dbReference type="RefSeq" id="WP_191719609.1">
    <property type="nucleotide sequence ID" value="NZ_JACSQP010000008.1"/>
</dbReference>
<comment type="similarity">
    <text evidence="1">Belongs to the AHA1 family.</text>
</comment>
<dbReference type="InterPro" id="IPR013538">
    <property type="entry name" value="ASHA1/2-like_C"/>
</dbReference>
<dbReference type="EMBL" id="JACSQP010000008">
    <property type="protein sequence ID" value="MBD7958409.1"/>
    <property type="molecule type" value="Genomic_DNA"/>
</dbReference>
<keyword evidence="4" id="KW-1185">Reference proteome</keyword>
<dbReference type="Proteomes" id="UP000648352">
    <property type="component" value="Unassembled WGS sequence"/>
</dbReference>